<gene>
    <name evidence="2" type="ORF">FPANT_11291</name>
</gene>
<comment type="caution">
    <text evidence="2">The sequence shown here is derived from an EMBL/GenBank/DDBJ whole genome shotgun (WGS) entry which is preliminary data.</text>
</comment>
<dbReference type="Gene3D" id="3.40.50.150">
    <property type="entry name" value="Vaccinia Virus protein VP39"/>
    <property type="match status" value="1"/>
</dbReference>
<proteinExistence type="predicted"/>
<dbReference type="InterPro" id="IPR029063">
    <property type="entry name" value="SAM-dependent_MTases_sf"/>
</dbReference>
<dbReference type="Proteomes" id="UP000544095">
    <property type="component" value="Unassembled WGS sequence"/>
</dbReference>
<evidence type="ECO:0000313" key="2">
    <source>
        <dbReference type="EMBL" id="KAF5575549.1"/>
    </source>
</evidence>
<sequence length="208" mass="22606">MSQLERSLKATSLSETLSTYNEWASTYNQDVEKEEYVAPLLASQDLLTHLNTQISSAKILDAGCGTGLVGEALTNLGASNIHGIDLSPGMLKVAERTGVYKSLKIANLAEKLDIPSQSYEAVICVGTMTEGHVGPEAFDEFVRVTKAGGVIVSTIRESVWQVKGYEDKVNGLEEQGRVKIVGRKREYQRIGAGVYAYFVVLQVTDMAV</sequence>
<accession>A0A8H5KJR9</accession>
<dbReference type="InterPro" id="IPR050508">
    <property type="entry name" value="Methyltransf_Superfamily"/>
</dbReference>
<reference evidence="2 3" key="1">
    <citation type="submission" date="2020-05" db="EMBL/GenBank/DDBJ databases">
        <title>Identification and distribution of gene clusters putatively required for synthesis of sphingolipid metabolism inhibitors in phylogenetically diverse species of the filamentous fungus Fusarium.</title>
        <authorList>
            <person name="Kim H.-S."/>
            <person name="Busman M."/>
            <person name="Brown D.W."/>
            <person name="Divon H."/>
            <person name="Uhlig S."/>
            <person name="Proctor R.H."/>
        </authorList>
    </citation>
    <scope>NUCLEOTIDE SEQUENCE [LARGE SCALE GENOMIC DNA]</scope>
    <source>
        <strain evidence="2 3">NRRL 25211</strain>
    </source>
</reference>
<dbReference type="CDD" id="cd02440">
    <property type="entry name" value="AdoMet_MTases"/>
    <property type="match status" value="1"/>
</dbReference>
<evidence type="ECO:0000259" key="1">
    <source>
        <dbReference type="Pfam" id="PF08241"/>
    </source>
</evidence>
<protein>
    <submittedName>
        <fullName evidence="2">Methyltransferase domain-containing protein</fullName>
    </submittedName>
</protein>
<dbReference type="GO" id="GO:0008757">
    <property type="term" value="F:S-adenosylmethionine-dependent methyltransferase activity"/>
    <property type="evidence" value="ECO:0007669"/>
    <property type="project" value="InterPro"/>
</dbReference>
<dbReference type="AlphaFoldDB" id="A0A8H5KJR9"/>
<name>A0A8H5KJR9_9HYPO</name>
<dbReference type="EMBL" id="JAAOAR010000676">
    <property type="protein sequence ID" value="KAF5575549.1"/>
    <property type="molecule type" value="Genomic_DNA"/>
</dbReference>
<dbReference type="PANTHER" id="PTHR42912">
    <property type="entry name" value="METHYLTRANSFERASE"/>
    <property type="match status" value="1"/>
</dbReference>
<evidence type="ECO:0000313" key="3">
    <source>
        <dbReference type="Proteomes" id="UP000544095"/>
    </source>
</evidence>
<dbReference type="InterPro" id="IPR013216">
    <property type="entry name" value="Methyltransf_11"/>
</dbReference>
<feature type="domain" description="Methyltransferase type 11" evidence="1">
    <location>
        <begin position="60"/>
        <end position="152"/>
    </location>
</feature>
<keyword evidence="3" id="KW-1185">Reference proteome</keyword>
<dbReference type="Pfam" id="PF08241">
    <property type="entry name" value="Methyltransf_11"/>
    <property type="match status" value="1"/>
</dbReference>
<dbReference type="SUPFAM" id="SSF53335">
    <property type="entry name" value="S-adenosyl-L-methionine-dependent methyltransferases"/>
    <property type="match status" value="1"/>
</dbReference>
<keyword evidence="2" id="KW-0808">Transferase</keyword>
<dbReference type="GO" id="GO:0032259">
    <property type="term" value="P:methylation"/>
    <property type="evidence" value="ECO:0007669"/>
    <property type="project" value="UniProtKB-KW"/>
</dbReference>
<organism evidence="2 3">
    <name type="scientific">Fusarium pseudoanthophilum</name>
    <dbReference type="NCBI Taxonomy" id="48495"/>
    <lineage>
        <taxon>Eukaryota</taxon>
        <taxon>Fungi</taxon>
        <taxon>Dikarya</taxon>
        <taxon>Ascomycota</taxon>
        <taxon>Pezizomycotina</taxon>
        <taxon>Sordariomycetes</taxon>
        <taxon>Hypocreomycetidae</taxon>
        <taxon>Hypocreales</taxon>
        <taxon>Nectriaceae</taxon>
        <taxon>Fusarium</taxon>
        <taxon>Fusarium fujikuroi species complex</taxon>
    </lineage>
</organism>
<keyword evidence="2" id="KW-0489">Methyltransferase</keyword>